<dbReference type="EMBL" id="JAUIZM010000004">
    <property type="protein sequence ID" value="KAK1390661.1"/>
    <property type="molecule type" value="Genomic_DNA"/>
</dbReference>
<feature type="region of interest" description="Disordered" evidence="1">
    <location>
        <begin position="126"/>
        <end position="163"/>
    </location>
</feature>
<reference evidence="3" key="2">
    <citation type="submission" date="2023-05" db="EMBL/GenBank/DDBJ databases">
        <authorList>
            <person name="Schelkunov M.I."/>
        </authorList>
    </citation>
    <scope>NUCLEOTIDE SEQUENCE</scope>
    <source>
        <strain evidence="3">Hsosn_3</strain>
        <tissue evidence="3">Leaf</tissue>
    </source>
</reference>
<evidence type="ECO:0000313" key="3">
    <source>
        <dbReference type="EMBL" id="KAK1390661.1"/>
    </source>
</evidence>
<organism evidence="3 4">
    <name type="scientific">Heracleum sosnowskyi</name>
    <dbReference type="NCBI Taxonomy" id="360622"/>
    <lineage>
        <taxon>Eukaryota</taxon>
        <taxon>Viridiplantae</taxon>
        <taxon>Streptophyta</taxon>
        <taxon>Embryophyta</taxon>
        <taxon>Tracheophyta</taxon>
        <taxon>Spermatophyta</taxon>
        <taxon>Magnoliopsida</taxon>
        <taxon>eudicotyledons</taxon>
        <taxon>Gunneridae</taxon>
        <taxon>Pentapetalae</taxon>
        <taxon>asterids</taxon>
        <taxon>campanulids</taxon>
        <taxon>Apiales</taxon>
        <taxon>Apiaceae</taxon>
        <taxon>Apioideae</taxon>
        <taxon>apioid superclade</taxon>
        <taxon>Tordylieae</taxon>
        <taxon>Tordyliinae</taxon>
        <taxon>Heracleum</taxon>
    </lineage>
</organism>
<dbReference type="PANTHER" id="PTHR34568:SF5">
    <property type="entry name" value="RNA-BINDING (RRM_RBD_RNP MOTIFS) FAMILY PROTEIN"/>
    <property type="match status" value="1"/>
</dbReference>
<dbReference type="CDD" id="cd00590">
    <property type="entry name" value="RRM_SF"/>
    <property type="match status" value="1"/>
</dbReference>
<proteinExistence type="predicted"/>
<feature type="region of interest" description="Disordered" evidence="1">
    <location>
        <begin position="504"/>
        <end position="526"/>
    </location>
</feature>
<sequence length="881" mass="97773">MGLSRLLHPQITTTTTSLLFRTIGVARQTRRQLSTSAGNRSRMDKARKSEAVETYVKMYVEKNPGSFPKLSHVQKEIGGSWYTLKELLQNAKEKIFGNSKLQSDSINDVTSTSAADATASTVMTTQEKGLEKSDHNEISDTLADTPCHKSNIPPNSSPGTSAEILSDMTADTASDAKRICNDLENTGPHKTRNLIQSSTNMKSEDISVSRAISNVNPEHSSEVPLDATASGVCDSPYAKIPEAASDSNVGTVKVEGILNSPNLIQQKKKHTLKEQHNANDKPEKLSSLIYEATKTWQVKVEDEMASTGRRNQVKNKLFVDLCDKKIEELPAAEPENKHLELEEKSSIELVSSNAGTTATMQNDVPSTFDSIRKELKQKRNQQNVSKVSADKVSKGEVMPASGNGAQKFTRLSDLFSKVDDQKADQVKDKYNILESNGYLEKSDKNSRGNVPKPTDVNDLIDCIKGYPLGQQVTSGPGTAISKKSDQNRHTDHLRVLSQVNMQELDDEGRQTSSSHILSQKSEEPSVEAPVKIAYENGKTDNQEKGNAESVALNANISPMRTRHLDNARDRTCEESLDQYKVIVKFVHKDAGERDLFTVLEQFDNGLKIELSDAGKNRYKTATVYFKTWEGMQKALQTTDLSLRGWTITLEAASSLGQSKNMTIPSLIGDPDAPAALIKNPIRTVAIKQLSHKICPRHIEEALAFCESNISGFFLGSSDSVAYVEFETEDGKDRALAKQSIVVFGKRLFIYRVDTPRTTIVRIKTMLPGILSKHSPIFKAFGKIRASHQRSTTITDVHFCITEWPNMLQILNKINGMQVDGVKLIAEPAPIVPSDVLLELYSQPEERKRIKNNMLRLLQKLEENAVHKTKLTDYFSKFYGEQ</sequence>
<accession>A0AAD8MZL4</accession>
<dbReference type="Proteomes" id="UP001237642">
    <property type="component" value="Unassembled WGS sequence"/>
</dbReference>
<evidence type="ECO:0000313" key="4">
    <source>
        <dbReference type="Proteomes" id="UP001237642"/>
    </source>
</evidence>
<dbReference type="InterPro" id="IPR058942">
    <property type="entry name" value="AT3G52170-like"/>
</dbReference>
<evidence type="ECO:0000256" key="1">
    <source>
        <dbReference type="SAM" id="MobiDB-lite"/>
    </source>
</evidence>
<dbReference type="InterPro" id="IPR058941">
    <property type="entry name" value="HTH_AT3G52170-like"/>
</dbReference>
<dbReference type="SUPFAM" id="SSF54928">
    <property type="entry name" value="RNA-binding domain, RBD"/>
    <property type="match status" value="2"/>
</dbReference>
<comment type="caution">
    <text evidence="3">The sequence shown here is derived from an EMBL/GenBank/DDBJ whole genome shotgun (WGS) entry which is preliminary data.</text>
</comment>
<feature type="compositionally biased region" description="Polar residues" evidence="1">
    <location>
        <begin position="510"/>
        <end position="519"/>
    </location>
</feature>
<feature type="compositionally biased region" description="Basic and acidic residues" evidence="1">
    <location>
        <begin position="128"/>
        <end position="138"/>
    </location>
</feature>
<dbReference type="PANTHER" id="PTHR34568">
    <property type="entry name" value="RRM DOMAIN-CONTAINING PROTEIN"/>
    <property type="match status" value="1"/>
</dbReference>
<keyword evidence="4" id="KW-1185">Reference proteome</keyword>
<evidence type="ECO:0000259" key="2">
    <source>
        <dbReference type="Pfam" id="PF25896"/>
    </source>
</evidence>
<dbReference type="GO" id="GO:0003676">
    <property type="term" value="F:nucleic acid binding"/>
    <property type="evidence" value="ECO:0007669"/>
    <property type="project" value="InterPro"/>
</dbReference>
<feature type="region of interest" description="Disordered" evidence="1">
    <location>
        <begin position="376"/>
        <end position="404"/>
    </location>
</feature>
<feature type="domain" description="AT3G52170-like helix-turn-helix" evidence="2">
    <location>
        <begin position="45"/>
        <end position="90"/>
    </location>
</feature>
<reference evidence="3" key="1">
    <citation type="submission" date="2023-02" db="EMBL/GenBank/DDBJ databases">
        <title>Genome of toxic invasive species Heracleum sosnowskyi carries increased number of genes despite the absence of recent whole-genome duplications.</title>
        <authorList>
            <person name="Schelkunov M."/>
            <person name="Shtratnikova V."/>
            <person name="Makarenko M."/>
            <person name="Klepikova A."/>
            <person name="Omelchenko D."/>
            <person name="Novikova G."/>
            <person name="Obukhova E."/>
            <person name="Bogdanov V."/>
            <person name="Penin A."/>
            <person name="Logacheva M."/>
        </authorList>
    </citation>
    <scope>NUCLEOTIDE SEQUENCE</scope>
    <source>
        <strain evidence="3">Hsosn_3</strain>
        <tissue evidence="3">Leaf</tissue>
    </source>
</reference>
<protein>
    <submittedName>
        <fullName evidence="3">RRM domain-containing protein</fullName>
    </submittedName>
</protein>
<dbReference type="AlphaFoldDB" id="A0AAD8MZL4"/>
<name>A0AAD8MZL4_9APIA</name>
<dbReference type="Pfam" id="PF25896">
    <property type="entry name" value="HTH_AT3G52170"/>
    <property type="match status" value="1"/>
</dbReference>
<dbReference type="InterPro" id="IPR035979">
    <property type="entry name" value="RBD_domain_sf"/>
</dbReference>
<gene>
    <name evidence="3" type="ORF">POM88_018839</name>
</gene>